<organism evidence="1 2">
    <name type="scientific">Panagrolaimus sp. ES5</name>
    <dbReference type="NCBI Taxonomy" id="591445"/>
    <lineage>
        <taxon>Eukaryota</taxon>
        <taxon>Metazoa</taxon>
        <taxon>Ecdysozoa</taxon>
        <taxon>Nematoda</taxon>
        <taxon>Chromadorea</taxon>
        <taxon>Rhabditida</taxon>
        <taxon>Tylenchina</taxon>
        <taxon>Panagrolaimomorpha</taxon>
        <taxon>Panagrolaimoidea</taxon>
        <taxon>Panagrolaimidae</taxon>
        <taxon>Panagrolaimus</taxon>
    </lineage>
</organism>
<name>A0AC34GYU0_9BILA</name>
<dbReference type="Proteomes" id="UP000887579">
    <property type="component" value="Unplaced"/>
</dbReference>
<sequence>MMRVCFVVWVMAITVVYAEVNKNGTYNGNVTRIEKNDADVEYEYYNNEEEPAPPRHLLFTVIMYAGVACIVIELLVTLYGPVIRDSPLRWHTLNYCCWNCFQIIIYANCAEESPFEKFLKNTYITGNCNKIQQMTLAIYYHLFHAPRNGVAMGQFLGKYLYEYLKILVDIILPIVTTMMSIQDFFAGLIPIAEFFATFLCLRMFRSQLLQCLSCGQNMHKPKPLTRPILPTESPIRVARASIALENGESERPSTPEIKKSAVGFFQNGVSPMPVTPDKQSSSTTTTTTS</sequence>
<protein>
    <submittedName>
        <fullName evidence="2">Uncharacterized protein</fullName>
    </submittedName>
</protein>
<reference evidence="2" key="1">
    <citation type="submission" date="2022-11" db="UniProtKB">
        <authorList>
            <consortium name="WormBaseParasite"/>
        </authorList>
    </citation>
    <scope>IDENTIFICATION</scope>
</reference>
<dbReference type="WBParaSite" id="ES5_v2.g9982.t1">
    <property type="protein sequence ID" value="ES5_v2.g9982.t1"/>
    <property type="gene ID" value="ES5_v2.g9982"/>
</dbReference>
<accession>A0AC34GYU0</accession>
<evidence type="ECO:0000313" key="1">
    <source>
        <dbReference type="Proteomes" id="UP000887579"/>
    </source>
</evidence>
<evidence type="ECO:0000313" key="2">
    <source>
        <dbReference type="WBParaSite" id="ES5_v2.g9982.t1"/>
    </source>
</evidence>
<proteinExistence type="predicted"/>